<dbReference type="Pfam" id="PF12706">
    <property type="entry name" value="Lactamase_B_2"/>
    <property type="match status" value="1"/>
</dbReference>
<evidence type="ECO:0000256" key="7">
    <source>
        <dbReference type="ARBA" id="ARBA00022771"/>
    </source>
</evidence>
<evidence type="ECO:0000256" key="10">
    <source>
        <dbReference type="ARBA" id="ARBA00023242"/>
    </source>
</evidence>
<organism evidence="17 18">
    <name type="scientific">Prolemur simus</name>
    <name type="common">Greater bamboo lemur</name>
    <name type="synonym">Hapalemur simus</name>
    <dbReference type="NCBI Taxonomy" id="1328070"/>
    <lineage>
        <taxon>Eukaryota</taxon>
        <taxon>Metazoa</taxon>
        <taxon>Chordata</taxon>
        <taxon>Craniata</taxon>
        <taxon>Vertebrata</taxon>
        <taxon>Euteleostomi</taxon>
        <taxon>Mammalia</taxon>
        <taxon>Eutheria</taxon>
        <taxon>Euarchontoglires</taxon>
        <taxon>Primates</taxon>
        <taxon>Strepsirrhini</taxon>
        <taxon>Lemuriformes</taxon>
        <taxon>Lemuridae</taxon>
        <taxon>Prolemur</taxon>
    </lineage>
</organism>
<protein>
    <recommendedName>
        <fullName evidence="12">DNA cross-link repair 1A protein</fullName>
        <ecNumber evidence="4">3.5.2.6</ecNumber>
    </recommendedName>
    <alternativeName>
        <fullName evidence="13">SNM1 homolog A</fullName>
    </alternativeName>
</protein>
<dbReference type="Ensembl" id="ENSPSMT00000029234.1">
    <property type="protein sequence ID" value="ENSPSMP00000025227.1"/>
    <property type="gene ID" value="ENSPSMG00000017728.1"/>
</dbReference>
<evidence type="ECO:0000256" key="13">
    <source>
        <dbReference type="ARBA" id="ARBA00078423"/>
    </source>
</evidence>
<dbReference type="AlphaFoldDB" id="A0A8C8ZXB4"/>
<keyword evidence="9 14" id="KW-0234">DNA repair</keyword>
<dbReference type="PROSITE" id="PS51908">
    <property type="entry name" value="ZF_UBZ4"/>
    <property type="match status" value="1"/>
</dbReference>
<dbReference type="InterPro" id="IPR036866">
    <property type="entry name" value="RibonucZ/Hydroxyglut_hydro"/>
</dbReference>
<feature type="compositionally biased region" description="Basic and acidic residues" evidence="15">
    <location>
        <begin position="54"/>
        <end position="68"/>
    </location>
</feature>
<dbReference type="PANTHER" id="PTHR23240">
    <property type="entry name" value="DNA CROSS-LINK REPAIR PROTEIN PSO2/SNM1-RELATED"/>
    <property type="match status" value="1"/>
</dbReference>
<reference evidence="17" key="2">
    <citation type="submission" date="2025-09" db="UniProtKB">
        <authorList>
            <consortium name="Ensembl"/>
        </authorList>
    </citation>
    <scope>IDENTIFICATION</scope>
</reference>
<keyword evidence="6 14" id="KW-0227">DNA damage</keyword>
<dbReference type="InterPro" id="IPR001279">
    <property type="entry name" value="Metallo-B-lactamas"/>
</dbReference>
<feature type="region of interest" description="Disordered" evidence="15">
    <location>
        <begin position="644"/>
        <end position="672"/>
    </location>
</feature>
<evidence type="ECO:0000256" key="2">
    <source>
        <dbReference type="ARBA" id="ARBA00004123"/>
    </source>
</evidence>
<dbReference type="GeneTree" id="ENSGT00940000158766"/>
<feature type="domain" description="UBZ4-type" evidence="16">
    <location>
        <begin position="121"/>
        <end position="151"/>
    </location>
</feature>
<dbReference type="InterPro" id="IPR011084">
    <property type="entry name" value="DRMBL"/>
</dbReference>
<keyword evidence="5" id="KW-0479">Metal-binding</keyword>
<feature type="compositionally biased region" description="Polar residues" evidence="15">
    <location>
        <begin position="356"/>
        <end position="365"/>
    </location>
</feature>
<dbReference type="GO" id="GO:0006303">
    <property type="term" value="P:double-strand break repair via nonhomologous end joining"/>
    <property type="evidence" value="ECO:0007669"/>
    <property type="project" value="TreeGrafter"/>
</dbReference>
<dbReference type="SUPFAM" id="SSF56281">
    <property type="entry name" value="Metallo-hydrolase/oxidoreductase"/>
    <property type="match status" value="1"/>
</dbReference>
<evidence type="ECO:0000256" key="8">
    <source>
        <dbReference type="ARBA" id="ARBA00022833"/>
    </source>
</evidence>
<feature type="region of interest" description="Disordered" evidence="15">
    <location>
        <begin position="344"/>
        <end position="372"/>
    </location>
</feature>
<evidence type="ECO:0000256" key="5">
    <source>
        <dbReference type="ARBA" id="ARBA00022723"/>
    </source>
</evidence>
<feature type="region of interest" description="Disordered" evidence="15">
    <location>
        <begin position="184"/>
        <end position="204"/>
    </location>
</feature>
<dbReference type="Pfam" id="PF07522">
    <property type="entry name" value="DRMBL"/>
    <property type="match status" value="1"/>
</dbReference>
<comment type="similarity">
    <text evidence="3">Belongs to the DNA repair metallo-beta-lactamase (DRMBL) family.</text>
</comment>
<dbReference type="PANTHER" id="PTHR23240:SF6">
    <property type="entry name" value="DNA CROSS-LINK REPAIR 1A PROTEIN"/>
    <property type="match status" value="1"/>
</dbReference>
<dbReference type="InterPro" id="IPR006642">
    <property type="entry name" value="Rad18_UBZ4"/>
</dbReference>
<evidence type="ECO:0000313" key="17">
    <source>
        <dbReference type="Ensembl" id="ENSPSMP00000025227.1"/>
    </source>
</evidence>
<dbReference type="CDD" id="cd16298">
    <property type="entry name" value="SNM1A-like_MBL-fold"/>
    <property type="match status" value="1"/>
</dbReference>
<evidence type="ECO:0000256" key="12">
    <source>
        <dbReference type="ARBA" id="ARBA00069609"/>
    </source>
</evidence>
<comment type="catalytic activity">
    <reaction evidence="1">
        <text>a beta-lactam + H2O = a substituted beta-amino acid</text>
        <dbReference type="Rhea" id="RHEA:20401"/>
        <dbReference type="ChEBI" id="CHEBI:15377"/>
        <dbReference type="ChEBI" id="CHEBI:35627"/>
        <dbReference type="ChEBI" id="CHEBI:140347"/>
        <dbReference type="EC" id="3.5.2.6"/>
    </reaction>
</comment>
<dbReference type="EC" id="3.5.2.6" evidence="4"/>
<evidence type="ECO:0000256" key="4">
    <source>
        <dbReference type="ARBA" id="ARBA00012865"/>
    </source>
</evidence>
<evidence type="ECO:0000256" key="15">
    <source>
        <dbReference type="SAM" id="MobiDB-lite"/>
    </source>
</evidence>
<feature type="region of interest" description="Disordered" evidence="15">
    <location>
        <begin position="238"/>
        <end position="260"/>
    </location>
</feature>
<dbReference type="FunFam" id="3.40.50.12650:FF:000001">
    <property type="entry name" value="DNA cross-link repair 1A"/>
    <property type="match status" value="1"/>
</dbReference>
<dbReference type="GO" id="GO:0001650">
    <property type="term" value="C:fibrillar center"/>
    <property type="evidence" value="ECO:0007669"/>
    <property type="project" value="Ensembl"/>
</dbReference>
<evidence type="ECO:0000256" key="3">
    <source>
        <dbReference type="ARBA" id="ARBA00010304"/>
    </source>
</evidence>
<proteinExistence type="inferred from homology"/>
<comment type="subcellular location">
    <subcellularLocation>
        <location evidence="2">Nucleus</location>
    </subcellularLocation>
</comment>
<keyword evidence="10" id="KW-0539">Nucleus</keyword>
<evidence type="ECO:0000256" key="11">
    <source>
        <dbReference type="ARBA" id="ARBA00064601"/>
    </source>
</evidence>
<dbReference type="GO" id="GO:0008270">
    <property type="term" value="F:zinc ion binding"/>
    <property type="evidence" value="ECO:0007669"/>
    <property type="project" value="UniProtKB-KW"/>
</dbReference>
<dbReference type="FunFam" id="3.60.15.10:FF:000010">
    <property type="entry name" value="DNA cross-link repair 1A"/>
    <property type="match status" value="1"/>
</dbReference>
<dbReference type="Proteomes" id="UP000694414">
    <property type="component" value="Unplaced"/>
</dbReference>
<keyword evidence="7 14" id="KW-0863">Zinc-finger</keyword>
<reference evidence="17" key="1">
    <citation type="submission" date="2025-08" db="UniProtKB">
        <authorList>
            <consortium name="Ensembl"/>
        </authorList>
    </citation>
    <scope>IDENTIFICATION</scope>
</reference>
<sequence length="1055" mass="118506">MLEDTLLEEDIWEYKSKRKPKLVDPNNCSENIPKPVGKAKEGKYQSKQKRSRKRTIEAKEEAKDHEMSPRAAVCQASVASSQSSSCGDGSQQSQDKETTPGKLCRTHKNKHVSPKIRPVYDGYCPNCQMPFSSLLGQTPRWHVFECLDSPPVSETECPDGLLCTSTIPSHYKRYTHFLLAQSRASNSPFSSPSRASGGSSSENNSGFLCSLEERWSLYEKQTENLKAMSNNSLLKTQCLRKSQSQSPAETNKKISSTANSQTSQRALQFTEFVKNDKLVGVGLPLADDELDSQNNSEPINLALPENDFSDCEISYSPLQSDEETHYIDEKLDDSQQELFFTQSSKDDSLEEDDHSSTLFENQQGPLLQDQEESCPKVNGFLTQDKYDEELYKYNTLNDLSKLTSQNNENITSYYDPACTGGDFMLFPPALARELAASNYKVNPYEQEFLPSQPNKQKQIIEGSAVYNQVSLPLVTSEMSKRFESQEGGYLSFHPTQSNIRELASENLNAKNNTNSASFHRKALAGMLDSKVTVLNTEKFSGAPTASESLKILPSGPKCNARKRTKVMKQTDIGVYFGLPPKRKDEKLLGESALERMNLNPVLSPNKKRPLQCKRKAEQSLNDLEFDAKNLSESQISVELSSERLQHRRKRLKKSNSLQEGRAGRKKSDHLINNAESGTVNLSKDNAFVKSAHGGLQRRNKKISESSNVGELRKKTCPFYKKIPGTGFTVDAFQYGLVEGCTAYFLTHFHSDHYAGLSKHFTFPVYCSEITGNLLKNKLHVQEQYIHPLPMDTECVVNGVKVVLLDANHCPGAVMILFYLPNGTVILHTGDFRANPSMERSLLAGQKVHMLYLDTTYCSPEYTFPSQQEVIQFAINTAFEAVTLNPRALVVCGTYSIGKEKVFLAIADVLGSKVGMCREKYKTLQCLNIPEINSLITTDMCSSLVHLLPMMQINFKGLQSHLKKCGGKYDQILAFRPTGWTHSNKLTNIADVIPQTKGNISIYGIPYSEHSSYLEMKRFVQWLKPQKIIPTVNIGTWKSRSTMEKYFKEWKLEAGY</sequence>
<evidence type="ECO:0000259" key="16">
    <source>
        <dbReference type="PROSITE" id="PS51908"/>
    </source>
</evidence>
<evidence type="ECO:0000256" key="6">
    <source>
        <dbReference type="ARBA" id="ARBA00022763"/>
    </source>
</evidence>
<name>A0A8C8ZXB4_PROSS</name>
<dbReference type="GO" id="GO:0036297">
    <property type="term" value="P:interstrand cross-link repair"/>
    <property type="evidence" value="ECO:0007669"/>
    <property type="project" value="TreeGrafter"/>
</dbReference>
<evidence type="ECO:0000256" key="14">
    <source>
        <dbReference type="PROSITE-ProRule" id="PRU01256"/>
    </source>
</evidence>
<dbReference type="Gene3D" id="3.60.15.10">
    <property type="entry name" value="Ribonuclease Z/Hydroxyacylglutathione hydrolase-like"/>
    <property type="match status" value="1"/>
</dbReference>
<gene>
    <name evidence="17" type="primary">DCLRE1A</name>
</gene>
<keyword evidence="18" id="KW-1185">Reference proteome</keyword>
<evidence type="ECO:0000313" key="18">
    <source>
        <dbReference type="Proteomes" id="UP000694414"/>
    </source>
</evidence>
<dbReference type="Gene3D" id="3.40.50.12650">
    <property type="match status" value="1"/>
</dbReference>
<dbReference type="GO" id="GO:0005654">
    <property type="term" value="C:nucleoplasm"/>
    <property type="evidence" value="ECO:0007669"/>
    <property type="project" value="Ensembl"/>
</dbReference>
<dbReference type="GO" id="GO:0003684">
    <property type="term" value="F:damaged DNA binding"/>
    <property type="evidence" value="ECO:0007669"/>
    <property type="project" value="TreeGrafter"/>
</dbReference>
<feature type="region of interest" description="Disordered" evidence="15">
    <location>
        <begin position="15"/>
        <end position="110"/>
    </location>
</feature>
<evidence type="ECO:0000256" key="9">
    <source>
        <dbReference type="ARBA" id="ARBA00023204"/>
    </source>
</evidence>
<dbReference type="GO" id="GO:0035312">
    <property type="term" value="F:5'-3' DNA exonuclease activity"/>
    <property type="evidence" value="ECO:0007669"/>
    <property type="project" value="Ensembl"/>
</dbReference>
<feature type="compositionally biased region" description="Low complexity" evidence="15">
    <location>
        <begin position="71"/>
        <end position="93"/>
    </location>
</feature>
<keyword evidence="8" id="KW-0862">Zinc</keyword>
<dbReference type="GO" id="GO:0008800">
    <property type="term" value="F:beta-lactamase activity"/>
    <property type="evidence" value="ECO:0007669"/>
    <property type="project" value="UniProtKB-EC"/>
</dbReference>
<evidence type="ECO:0000256" key="1">
    <source>
        <dbReference type="ARBA" id="ARBA00001526"/>
    </source>
</evidence>
<accession>A0A8C8ZXB4</accession>
<comment type="subunit">
    <text evidence="11">Binds constitutively to TP53BP1. Binds CDC27, which is itself a component of the anaphase promoting complex (APC). Binds PIAS1.</text>
</comment>